<dbReference type="SUPFAM" id="SSF51445">
    <property type="entry name" value="(Trans)glycosidases"/>
    <property type="match status" value="1"/>
</dbReference>
<dbReference type="InterPro" id="IPR029018">
    <property type="entry name" value="Hex-like_dom2"/>
</dbReference>
<comment type="similarity">
    <text evidence="2">Belongs to the glycosyl hydrolase 20 family.</text>
</comment>
<accession>A0A3N2BAT5</accession>
<feature type="compositionally biased region" description="Basic and acidic residues" evidence="7">
    <location>
        <begin position="69"/>
        <end position="79"/>
    </location>
</feature>
<dbReference type="PRINTS" id="PR00738">
    <property type="entry name" value="GLHYDRLASE20"/>
</dbReference>
<keyword evidence="11" id="KW-1185">Reference proteome</keyword>
<feature type="domain" description="Beta-hexosaminidase bacterial type N-terminal" evidence="9">
    <location>
        <begin position="2"/>
        <end position="155"/>
    </location>
</feature>
<feature type="region of interest" description="Disordered" evidence="7">
    <location>
        <begin position="53"/>
        <end position="79"/>
    </location>
</feature>
<evidence type="ECO:0000259" key="8">
    <source>
        <dbReference type="Pfam" id="PF00728"/>
    </source>
</evidence>
<evidence type="ECO:0000256" key="1">
    <source>
        <dbReference type="ARBA" id="ARBA00001231"/>
    </source>
</evidence>
<dbReference type="InterPro" id="IPR017853">
    <property type="entry name" value="GH"/>
</dbReference>
<comment type="catalytic activity">
    <reaction evidence="1">
        <text>Hydrolysis of terminal non-reducing N-acetyl-D-hexosamine residues in N-acetyl-beta-D-hexosaminides.</text>
        <dbReference type="EC" id="3.2.1.52"/>
    </reaction>
</comment>
<comment type="caution">
    <text evidence="10">The sequence shown here is derived from an EMBL/GenBank/DDBJ whole genome shotgun (WGS) entry which is preliminary data.</text>
</comment>
<keyword evidence="4" id="KW-0378">Hydrolase</keyword>
<evidence type="ECO:0000256" key="7">
    <source>
        <dbReference type="SAM" id="MobiDB-lite"/>
    </source>
</evidence>
<dbReference type="Pfam" id="PF00728">
    <property type="entry name" value="Glyco_hydro_20"/>
    <property type="match status" value="2"/>
</dbReference>
<gene>
    <name evidence="10" type="ORF">EDD31_0632</name>
</gene>
<evidence type="ECO:0000256" key="5">
    <source>
        <dbReference type="ARBA" id="ARBA00023295"/>
    </source>
</evidence>
<keyword evidence="5" id="KW-0326">Glycosidase</keyword>
<feature type="domain" description="Glycoside hydrolase family 20 catalytic" evidence="8">
    <location>
        <begin position="352"/>
        <end position="488"/>
    </location>
</feature>
<dbReference type="GO" id="GO:0004563">
    <property type="term" value="F:beta-N-acetylhexosaminidase activity"/>
    <property type="evidence" value="ECO:0007669"/>
    <property type="project" value="UniProtKB-EC"/>
</dbReference>
<dbReference type="PANTHER" id="PTHR22600:SF57">
    <property type="entry name" value="BETA-N-ACETYLHEXOSAMINIDASE"/>
    <property type="match status" value="1"/>
</dbReference>
<dbReference type="PANTHER" id="PTHR22600">
    <property type="entry name" value="BETA-HEXOSAMINIDASE"/>
    <property type="match status" value="1"/>
</dbReference>
<protein>
    <recommendedName>
        <fullName evidence="3">beta-N-acetylhexosaminidase</fullName>
        <ecNumber evidence="3">3.2.1.52</ecNumber>
    </recommendedName>
</protein>
<dbReference type="EC" id="3.2.1.52" evidence="3"/>
<name>A0A3N2BAT5_9MICO</name>
<dbReference type="GO" id="GO:0030203">
    <property type="term" value="P:glycosaminoglycan metabolic process"/>
    <property type="evidence" value="ECO:0007669"/>
    <property type="project" value="TreeGrafter"/>
</dbReference>
<evidence type="ECO:0000313" key="11">
    <source>
        <dbReference type="Proteomes" id="UP000280668"/>
    </source>
</evidence>
<dbReference type="SUPFAM" id="SSF55545">
    <property type="entry name" value="beta-N-acetylhexosaminidase-like domain"/>
    <property type="match status" value="1"/>
</dbReference>
<dbReference type="CDD" id="cd06568">
    <property type="entry name" value="GH20_SpHex_like"/>
    <property type="match status" value="1"/>
</dbReference>
<organism evidence="10 11">
    <name type="scientific">Bogoriella caseilytica</name>
    <dbReference type="NCBI Taxonomy" id="56055"/>
    <lineage>
        <taxon>Bacteria</taxon>
        <taxon>Bacillati</taxon>
        <taxon>Actinomycetota</taxon>
        <taxon>Actinomycetes</taxon>
        <taxon>Micrococcales</taxon>
        <taxon>Bogoriellaceae</taxon>
        <taxon>Bogoriella</taxon>
    </lineage>
</organism>
<dbReference type="Pfam" id="PF02838">
    <property type="entry name" value="Glyco_hydro_20b"/>
    <property type="match status" value="1"/>
</dbReference>
<evidence type="ECO:0000259" key="9">
    <source>
        <dbReference type="Pfam" id="PF02838"/>
    </source>
</evidence>
<feature type="compositionally biased region" description="Acidic residues" evidence="7">
    <location>
        <begin position="56"/>
        <end position="68"/>
    </location>
</feature>
<dbReference type="EMBL" id="RKHK01000001">
    <property type="protein sequence ID" value="ROR72282.1"/>
    <property type="molecule type" value="Genomic_DNA"/>
</dbReference>
<dbReference type="AlphaFoldDB" id="A0A3N2BAT5"/>
<reference evidence="10 11" key="1">
    <citation type="submission" date="2018-11" db="EMBL/GenBank/DDBJ databases">
        <title>Sequencing the genomes of 1000 actinobacteria strains.</title>
        <authorList>
            <person name="Klenk H.-P."/>
        </authorList>
    </citation>
    <scope>NUCLEOTIDE SEQUENCE [LARGE SCALE GENOMIC DNA]</scope>
    <source>
        <strain evidence="10 11">DSM 11294</strain>
    </source>
</reference>
<dbReference type="GO" id="GO:0016020">
    <property type="term" value="C:membrane"/>
    <property type="evidence" value="ECO:0007669"/>
    <property type="project" value="TreeGrafter"/>
</dbReference>
<evidence type="ECO:0000313" key="10">
    <source>
        <dbReference type="EMBL" id="ROR72282.1"/>
    </source>
</evidence>
<dbReference type="GO" id="GO:0005975">
    <property type="term" value="P:carbohydrate metabolic process"/>
    <property type="evidence" value="ECO:0007669"/>
    <property type="project" value="InterPro"/>
</dbReference>
<sequence>MIIPAPARYTQADGEPFALTGPIRLAVRGLPEPVPTALADLRDALSAAGALVLGEPPEDGETGEGEEPPEGRDSGADEPREISLELTGGTPDALPLSAQSAEGEAYRLVIAADRIALHALAPTGLAYGLRTLTELVRGADEAGQNGLAPAEITDAPRYPWRGLSLDVVRHFFDVDAVREVIDLLASVKMNALHLHLSDDQAWRLELASRPRLTEVTGHGQVDDSLTGDSPHEVGRGGGEPGFYSRADWESILDHAAARGVTIIPEFDVPGHTHAALVAYPELTADGEQLEPYSGTRVGFSQITLHQQAAEPFLRDVFDELAEITPGPYLHGGGDEAQVTTKEDYREVLGLLGQIVQESGKVLVVWQEAAQGDLPEDAVVQYWSPGGEATDAVVEAARRGHDILMSPGDRVYLDMKYDEDFPLGLTWAGTVDVAASYDWDPGNYLDGVPADQVRGVEAAVWTETLTNSEELFRMLLPRLAAAAEVAWSPQEVREESGFEGFASRLAALAPQWQRRGWAFHRSAQIDWS</sequence>
<dbReference type="Proteomes" id="UP000280668">
    <property type="component" value="Unassembled WGS sequence"/>
</dbReference>
<evidence type="ECO:0000256" key="4">
    <source>
        <dbReference type="ARBA" id="ARBA00022801"/>
    </source>
</evidence>
<dbReference type="InterPro" id="IPR015883">
    <property type="entry name" value="Glyco_hydro_20_cat"/>
</dbReference>
<evidence type="ECO:0000256" key="6">
    <source>
        <dbReference type="PIRSR" id="PIRSR625705-1"/>
    </source>
</evidence>
<evidence type="ECO:0000256" key="3">
    <source>
        <dbReference type="ARBA" id="ARBA00012663"/>
    </source>
</evidence>
<feature type="region of interest" description="Disordered" evidence="7">
    <location>
        <begin position="215"/>
        <end position="239"/>
    </location>
</feature>
<proteinExistence type="inferred from homology"/>
<dbReference type="Gene3D" id="3.30.379.10">
    <property type="entry name" value="Chitobiase/beta-hexosaminidase domain 2-like"/>
    <property type="match status" value="1"/>
</dbReference>
<feature type="active site" description="Proton donor" evidence="6">
    <location>
        <position position="335"/>
    </location>
</feature>
<dbReference type="Gene3D" id="3.20.20.80">
    <property type="entry name" value="Glycosidases"/>
    <property type="match status" value="1"/>
</dbReference>
<evidence type="ECO:0000256" key="2">
    <source>
        <dbReference type="ARBA" id="ARBA00006285"/>
    </source>
</evidence>
<dbReference type="InterPro" id="IPR025705">
    <property type="entry name" value="Beta_hexosaminidase_sua/sub"/>
</dbReference>
<feature type="domain" description="Glycoside hydrolase family 20 catalytic" evidence="8">
    <location>
        <begin position="158"/>
        <end position="340"/>
    </location>
</feature>
<dbReference type="InterPro" id="IPR015882">
    <property type="entry name" value="HEX_bac_N"/>
</dbReference>